<sequence length="268" mass="30860">MQQSVIIPEAAEAIHSALTHPITYRKSVKNVMRFQFFESIIKKIYILCDVIFNELAFETAEEKHKRTRHVTFGRSKKNKRMTLIYITALSVEVTTIRNFALHFQVCFCSQNFFIDISKKILKKSKILTQLYAIQRKKDALLIKLSCSTDSKQHEKSGGISPQRAYLVETSLYIDEFLNASKQFVCYRDNRFSCTLTMKIDAVDVEGGLQSRRGLPNRVGITLKSSPIVKNNKYTKWRAKPYIIVTSIHSSLRSKSKITIKHLSMAQLI</sequence>
<accession>A0A6G0TP01</accession>
<reference evidence="1 2" key="1">
    <citation type="submission" date="2019-08" db="EMBL/GenBank/DDBJ databases">
        <title>The genome of the soybean aphid Biotype 1, its phylome, world population structure and adaptation to the North American continent.</title>
        <authorList>
            <person name="Giordano R."/>
            <person name="Donthu R.K."/>
            <person name="Hernandez A.G."/>
            <person name="Wright C.L."/>
            <person name="Zimin A.V."/>
        </authorList>
    </citation>
    <scope>NUCLEOTIDE SEQUENCE [LARGE SCALE GENOMIC DNA]</scope>
    <source>
        <tissue evidence="1">Whole aphids</tissue>
    </source>
</reference>
<dbReference type="EMBL" id="VYZN01000023">
    <property type="protein sequence ID" value="KAE9536446.1"/>
    <property type="molecule type" value="Genomic_DNA"/>
</dbReference>
<proteinExistence type="predicted"/>
<dbReference type="Proteomes" id="UP000475862">
    <property type="component" value="Unassembled WGS sequence"/>
</dbReference>
<organism evidence="1 2">
    <name type="scientific">Aphis glycines</name>
    <name type="common">Soybean aphid</name>
    <dbReference type="NCBI Taxonomy" id="307491"/>
    <lineage>
        <taxon>Eukaryota</taxon>
        <taxon>Metazoa</taxon>
        <taxon>Ecdysozoa</taxon>
        <taxon>Arthropoda</taxon>
        <taxon>Hexapoda</taxon>
        <taxon>Insecta</taxon>
        <taxon>Pterygota</taxon>
        <taxon>Neoptera</taxon>
        <taxon>Paraneoptera</taxon>
        <taxon>Hemiptera</taxon>
        <taxon>Sternorrhyncha</taxon>
        <taxon>Aphidomorpha</taxon>
        <taxon>Aphidoidea</taxon>
        <taxon>Aphididae</taxon>
        <taxon>Aphidini</taxon>
        <taxon>Aphis</taxon>
        <taxon>Aphis</taxon>
    </lineage>
</organism>
<protein>
    <submittedName>
        <fullName evidence="1">Uncharacterized protein</fullName>
    </submittedName>
</protein>
<evidence type="ECO:0000313" key="2">
    <source>
        <dbReference type="Proteomes" id="UP000475862"/>
    </source>
</evidence>
<comment type="caution">
    <text evidence="1">The sequence shown here is derived from an EMBL/GenBank/DDBJ whole genome shotgun (WGS) entry which is preliminary data.</text>
</comment>
<name>A0A6G0TP01_APHGL</name>
<dbReference type="AlphaFoldDB" id="A0A6G0TP01"/>
<keyword evidence="2" id="KW-1185">Reference proteome</keyword>
<evidence type="ECO:0000313" key="1">
    <source>
        <dbReference type="EMBL" id="KAE9536446.1"/>
    </source>
</evidence>
<gene>
    <name evidence="1" type="ORF">AGLY_007235</name>
</gene>